<name>A0A165AD85_9AGAM</name>
<organism evidence="2 3">
    <name type="scientific">Sistotremastrum niveocremeum HHB9708</name>
    <dbReference type="NCBI Taxonomy" id="1314777"/>
    <lineage>
        <taxon>Eukaryota</taxon>
        <taxon>Fungi</taxon>
        <taxon>Dikarya</taxon>
        <taxon>Basidiomycota</taxon>
        <taxon>Agaricomycotina</taxon>
        <taxon>Agaricomycetes</taxon>
        <taxon>Sistotremastrales</taxon>
        <taxon>Sistotremastraceae</taxon>
        <taxon>Sertulicium</taxon>
        <taxon>Sertulicium niveocremeum</taxon>
    </lineage>
</organism>
<feature type="region of interest" description="Disordered" evidence="1">
    <location>
        <begin position="185"/>
        <end position="240"/>
    </location>
</feature>
<dbReference type="EMBL" id="KV419394">
    <property type="protein sequence ID" value="KZS98819.1"/>
    <property type="molecule type" value="Genomic_DNA"/>
</dbReference>
<dbReference type="OrthoDB" id="76224at2759"/>
<proteinExistence type="predicted"/>
<gene>
    <name evidence="2" type="ORF">SISNIDRAFT_545701</name>
</gene>
<evidence type="ECO:0000313" key="2">
    <source>
        <dbReference type="EMBL" id="KZS98819.1"/>
    </source>
</evidence>
<dbReference type="Gene3D" id="6.20.250.70">
    <property type="match status" value="1"/>
</dbReference>
<dbReference type="Proteomes" id="UP000076722">
    <property type="component" value="Unassembled WGS sequence"/>
</dbReference>
<keyword evidence="3" id="KW-1185">Reference proteome</keyword>
<dbReference type="GO" id="GO:0006360">
    <property type="term" value="P:transcription by RNA polymerase I"/>
    <property type="evidence" value="ECO:0007669"/>
    <property type="project" value="InterPro"/>
</dbReference>
<reference evidence="2 3" key="1">
    <citation type="journal article" date="2016" name="Mol. Biol. Evol.">
        <title>Comparative Genomics of Early-Diverging Mushroom-Forming Fungi Provides Insights into the Origins of Lignocellulose Decay Capabilities.</title>
        <authorList>
            <person name="Nagy L.G."/>
            <person name="Riley R."/>
            <person name="Tritt A."/>
            <person name="Adam C."/>
            <person name="Daum C."/>
            <person name="Floudas D."/>
            <person name="Sun H."/>
            <person name="Yadav J.S."/>
            <person name="Pangilinan J."/>
            <person name="Larsson K.H."/>
            <person name="Matsuura K."/>
            <person name="Barry K."/>
            <person name="Labutti K."/>
            <person name="Kuo R."/>
            <person name="Ohm R.A."/>
            <person name="Bhattacharya S.S."/>
            <person name="Shirouzu T."/>
            <person name="Yoshinaga Y."/>
            <person name="Martin F.M."/>
            <person name="Grigoriev I.V."/>
            <person name="Hibbett D.S."/>
        </authorList>
    </citation>
    <scope>NUCLEOTIDE SEQUENCE [LARGE SCALE GENOMIC DNA]</scope>
    <source>
        <strain evidence="2 3">HHB9708</strain>
    </source>
</reference>
<feature type="compositionally biased region" description="Low complexity" evidence="1">
    <location>
        <begin position="1"/>
        <end position="21"/>
    </location>
</feature>
<dbReference type="Pfam" id="PF08208">
    <property type="entry name" value="RNA_polI_A34"/>
    <property type="match status" value="1"/>
</dbReference>
<feature type="region of interest" description="Disordered" evidence="1">
    <location>
        <begin position="1"/>
        <end position="51"/>
    </location>
</feature>
<accession>A0A165AD85</accession>
<evidence type="ECO:0000256" key="1">
    <source>
        <dbReference type="SAM" id="MobiDB-lite"/>
    </source>
</evidence>
<dbReference type="InterPro" id="IPR013240">
    <property type="entry name" value="DNA-dir_RNA_pol1_su_RPA34"/>
</dbReference>
<protein>
    <submittedName>
        <fullName evidence="2">Uncharacterized protein</fullName>
    </submittedName>
</protein>
<evidence type="ECO:0000313" key="3">
    <source>
        <dbReference type="Proteomes" id="UP000076722"/>
    </source>
</evidence>
<sequence length="240" mass="25948">MTSSSDESESSASSSSSRASSPQHAGQNDPSWPYQPPEGAQLFDHGQADSGEFDWDAVADDANLELVLIRVPPNIQTKDLDGVKLQTTKEKGGKVGSFTASNADYDVWSLGGSNVPVGGEEMKGLRCLLPRRKKGGKLYLAPKIALDNNLVVTLKSTELDNAASVDTARPPRFSYPEERLNGRFIPYGSQTGGPPKEPGHAMEVSDSQSVPKKKRHIDETGTDMPRTPKKRKKEGQAKKV</sequence>
<dbReference type="AlphaFoldDB" id="A0A165AD85"/>